<sequence length="106" mass="11618">RVGRVRATSVRALPPKYTPFCSVDYHVAKTISFARRSPYNFSLFGDSGGKSHHIASTHRPPSTSDRSTPGRSEDATRATLLPDTVDTEALLRRQTGPHTGDLLVEI</sequence>
<reference evidence="2" key="1">
    <citation type="submission" date="2014-09" db="EMBL/GenBank/DDBJ databases">
        <authorList>
            <person name="Magalhaes I.L.F."/>
            <person name="Oliveira U."/>
            <person name="Santos F.R."/>
            <person name="Vidigal T.H.D.A."/>
            <person name="Brescovit A.D."/>
            <person name="Santos A.J."/>
        </authorList>
    </citation>
    <scope>NUCLEOTIDE SEQUENCE</scope>
</reference>
<feature type="region of interest" description="Disordered" evidence="1">
    <location>
        <begin position="49"/>
        <end position="77"/>
    </location>
</feature>
<accession>A0A0K8SWG4</accession>
<evidence type="ECO:0000313" key="2">
    <source>
        <dbReference type="EMBL" id="JAG57539.1"/>
    </source>
</evidence>
<dbReference type="EMBL" id="GBRD01008282">
    <property type="protein sequence ID" value="JAG57539.1"/>
    <property type="molecule type" value="Transcribed_RNA"/>
</dbReference>
<dbReference type="EMBL" id="GBRD01013192">
    <property type="protein sequence ID" value="JAG52634.1"/>
    <property type="molecule type" value="Transcribed_RNA"/>
</dbReference>
<dbReference type="AlphaFoldDB" id="A0A0K8SWG4"/>
<proteinExistence type="predicted"/>
<protein>
    <submittedName>
        <fullName evidence="2">Uncharacterized protein</fullName>
    </submittedName>
</protein>
<evidence type="ECO:0000256" key="1">
    <source>
        <dbReference type="SAM" id="MobiDB-lite"/>
    </source>
</evidence>
<organism evidence="2">
    <name type="scientific">Lygus hesperus</name>
    <name type="common">Western plant bug</name>
    <dbReference type="NCBI Taxonomy" id="30085"/>
    <lineage>
        <taxon>Eukaryota</taxon>
        <taxon>Metazoa</taxon>
        <taxon>Ecdysozoa</taxon>
        <taxon>Arthropoda</taxon>
        <taxon>Hexapoda</taxon>
        <taxon>Insecta</taxon>
        <taxon>Pterygota</taxon>
        <taxon>Neoptera</taxon>
        <taxon>Paraneoptera</taxon>
        <taxon>Hemiptera</taxon>
        <taxon>Heteroptera</taxon>
        <taxon>Panheteroptera</taxon>
        <taxon>Cimicomorpha</taxon>
        <taxon>Miridae</taxon>
        <taxon>Mirini</taxon>
        <taxon>Lygus</taxon>
    </lineage>
</organism>
<feature type="non-terminal residue" evidence="2">
    <location>
        <position position="1"/>
    </location>
</feature>
<feature type="compositionally biased region" description="Polar residues" evidence="1">
    <location>
        <begin position="59"/>
        <end position="70"/>
    </location>
</feature>
<dbReference type="EMBL" id="GBRD01013189">
    <property type="protein sequence ID" value="JAG52637.1"/>
    <property type="molecule type" value="Transcribed_RNA"/>
</dbReference>
<name>A0A0K8SWG4_LYGHE</name>